<dbReference type="GO" id="GO:0000774">
    <property type="term" value="F:adenyl-nucleotide exchange factor activity"/>
    <property type="evidence" value="ECO:0007669"/>
    <property type="project" value="TreeGrafter"/>
</dbReference>
<dbReference type="SUPFAM" id="SSF54236">
    <property type="entry name" value="Ubiquitin-like"/>
    <property type="match status" value="1"/>
</dbReference>
<comment type="caution">
    <text evidence="4">The sequence shown here is derived from an EMBL/GenBank/DDBJ whole genome shotgun (WGS) entry which is preliminary data.</text>
</comment>
<dbReference type="PANTHER" id="PTHR12329:SF16">
    <property type="entry name" value="BAG FAMILY MOLECULAR CHAPERONE REGULATOR 1"/>
    <property type="match status" value="1"/>
</dbReference>
<dbReference type="Gene3D" id="3.10.20.90">
    <property type="entry name" value="Phosphatidylinositol 3-kinase Catalytic Subunit, Chain A, domain 1"/>
    <property type="match status" value="1"/>
</dbReference>
<evidence type="ECO:0000256" key="2">
    <source>
        <dbReference type="SAM" id="MobiDB-lite"/>
    </source>
</evidence>
<dbReference type="AlphaFoldDB" id="A0A9Q3C7E4"/>
<feature type="compositionally biased region" description="Polar residues" evidence="2">
    <location>
        <begin position="119"/>
        <end position="132"/>
    </location>
</feature>
<keyword evidence="5" id="KW-1185">Reference proteome</keyword>
<dbReference type="GO" id="GO:0050821">
    <property type="term" value="P:protein stabilization"/>
    <property type="evidence" value="ECO:0007669"/>
    <property type="project" value="TreeGrafter"/>
</dbReference>
<feature type="region of interest" description="Disordered" evidence="2">
    <location>
        <begin position="113"/>
        <end position="132"/>
    </location>
</feature>
<dbReference type="Gene3D" id="1.20.58.120">
    <property type="entry name" value="BAG domain"/>
    <property type="match status" value="1"/>
</dbReference>
<protein>
    <recommendedName>
        <fullName evidence="3">BAG domain-containing protein</fullName>
    </recommendedName>
</protein>
<dbReference type="Pfam" id="PF02179">
    <property type="entry name" value="BAG"/>
    <property type="match status" value="1"/>
</dbReference>
<evidence type="ECO:0000256" key="1">
    <source>
        <dbReference type="ARBA" id="ARBA00023186"/>
    </source>
</evidence>
<evidence type="ECO:0000259" key="3">
    <source>
        <dbReference type="PROSITE" id="PS51035"/>
    </source>
</evidence>
<proteinExistence type="predicted"/>
<dbReference type="PROSITE" id="PS51035">
    <property type="entry name" value="BAG"/>
    <property type="match status" value="1"/>
</dbReference>
<dbReference type="InterPro" id="IPR029071">
    <property type="entry name" value="Ubiquitin-like_domsf"/>
</dbReference>
<name>A0A9Q3C7E4_9BASI</name>
<reference evidence="4" key="1">
    <citation type="submission" date="2021-03" db="EMBL/GenBank/DDBJ databases">
        <title>Draft genome sequence of rust myrtle Austropuccinia psidii MF-1, a brazilian biotype.</title>
        <authorList>
            <person name="Quecine M.C."/>
            <person name="Pachon D.M.R."/>
            <person name="Bonatelli M.L."/>
            <person name="Correr F.H."/>
            <person name="Franceschini L.M."/>
            <person name="Leite T.F."/>
            <person name="Margarido G.R.A."/>
            <person name="Almeida C.A."/>
            <person name="Ferrarezi J.A."/>
            <person name="Labate C.A."/>
        </authorList>
    </citation>
    <scope>NUCLEOTIDE SEQUENCE</scope>
    <source>
        <strain evidence="4">MF-1</strain>
    </source>
</reference>
<dbReference type="GO" id="GO:0005829">
    <property type="term" value="C:cytosol"/>
    <property type="evidence" value="ECO:0007669"/>
    <property type="project" value="TreeGrafter"/>
</dbReference>
<dbReference type="InterPro" id="IPR003103">
    <property type="entry name" value="BAG_domain"/>
</dbReference>
<evidence type="ECO:0000313" key="4">
    <source>
        <dbReference type="EMBL" id="MBW0478492.1"/>
    </source>
</evidence>
<gene>
    <name evidence="4" type="ORF">O181_018207</name>
</gene>
<evidence type="ECO:0000313" key="5">
    <source>
        <dbReference type="Proteomes" id="UP000765509"/>
    </source>
</evidence>
<dbReference type="GO" id="GO:0005634">
    <property type="term" value="C:nucleus"/>
    <property type="evidence" value="ECO:0007669"/>
    <property type="project" value="TreeGrafter"/>
</dbReference>
<dbReference type="OrthoDB" id="417450at2759"/>
<accession>A0A9Q3C7E4</accession>
<dbReference type="InterPro" id="IPR039773">
    <property type="entry name" value="BAG_chaperone_regulator"/>
</dbReference>
<dbReference type="EMBL" id="AVOT02005208">
    <property type="protein sequence ID" value="MBW0478492.1"/>
    <property type="molecule type" value="Genomic_DNA"/>
</dbReference>
<dbReference type="GO" id="GO:0016020">
    <property type="term" value="C:membrane"/>
    <property type="evidence" value="ECO:0007669"/>
    <property type="project" value="TreeGrafter"/>
</dbReference>
<dbReference type="SUPFAM" id="SSF63491">
    <property type="entry name" value="BAG domain"/>
    <property type="match status" value="1"/>
</dbReference>
<keyword evidence="1" id="KW-0143">Chaperone</keyword>
<dbReference type="Proteomes" id="UP000765509">
    <property type="component" value="Unassembled WGS sequence"/>
</dbReference>
<dbReference type="InterPro" id="IPR036533">
    <property type="entry name" value="BAG_dom_sf"/>
</dbReference>
<dbReference type="PANTHER" id="PTHR12329">
    <property type="entry name" value="BCL2-ASSOCIATED ATHANOGENE"/>
    <property type="match status" value="1"/>
</dbReference>
<feature type="domain" description="BAG" evidence="3">
    <location>
        <begin position="197"/>
        <end position="246"/>
    </location>
</feature>
<organism evidence="4 5">
    <name type="scientific">Austropuccinia psidii MF-1</name>
    <dbReference type="NCBI Taxonomy" id="1389203"/>
    <lineage>
        <taxon>Eukaryota</taxon>
        <taxon>Fungi</taxon>
        <taxon>Dikarya</taxon>
        <taxon>Basidiomycota</taxon>
        <taxon>Pucciniomycotina</taxon>
        <taxon>Pucciniomycetes</taxon>
        <taxon>Pucciniales</taxon>
        <taxon>Sphaerophragmiaceae</taxon>
        <taxon>Austropuccinia</taxon>
    </lineage>
</organism>
<sequence>MEVTWDSEKLYVDLPVASLTLGGLKRYLASRTGVPAQHMKLFCNAGLMKDDSTPLSVYQAQIEGCFDRNDEKPGPFTRSGFWSSIISGLKKSQTPPMKIRMVGSKDTHAVVSDRPDLKVSSSMSNEDLTKESSPSIILDESSVILRIKNLTEQVLRDSTPKVENYERFVSTQIKPTASEDPRASPSSLVQTEPASNEFECLSEVLLQTLLQFDGFDVESGWTEARAARKEGVRAVQSLLDRLDQTKTLNNPTS</sequence>
<dbReference type="GO" id="GO:0051087">
    <property type="term" value="F:protein-folding chaperone binding"/>
    <property type="evidence" value="ECO:0007669"/>
    <property type="project" value="InterPro"/>
</dbReference>